<dbReference type="EMBL" id="VLPK01000003">
    <property type="protein sequence ID" value="TSJ39700.1"/>
    <property type="molecule type" value="Genomic_DNA"/>
</dbReference>
<keyword evidence="1" id="KW-0812">Transmembrane</keyword>
<proteinExistence type="predicted"/>
<name>A0A556MIF7_9SPHI</name>
<keyword evidence="1" id="KW-1133">Transmembrane helix</keyword>
<comment type="caution">
    <text evidence="2">The sequence shown here is derived from an EMBL/GenBank/DDBJ whole genome shotgun (WGS) entry which is preliminary data.</text>
</comment>
<feature type="transmembrane region" description="Helical" evidence="1">
    <location>
        <begin position="5"/>
        <end position="22"/>
    </location>
</feature>
<gene>
    <name evidence="2" type="ORF">FO440_18350</name>
</gene>
<evidence type="ECO:0000256" key="1">
    <source>
        <dbReference type="SAM" id="Phobius"/>
    </source>
</evidence>
<evidence type="ECO:0000313" key="2">
    <source>
        <dbReference type="EMBL" id="TSJ39700.1"/>
    </source>
</evidence>
<accession>A0A556MIF7</accession>
<dbReference type="OrthoDB" id="826855at2"/>
<sequence>MKTFIYFILTTLISTGALLGALNLPNPFPAFAIAFGIWILFFWCWQRRSQKQAAKRALEQRFENYMRSRTPNKNHP</sequence>
<keyword evidence="3" id="KW-1185">Reference proteome</keyword>
<evidence type="ECO:0000313" key="3">
    <source>
        <dbReference type="Proteomes" id="UP000318733"/>
    </source>
</evidence>
<dbReference type="RefSeq" id="WP_144249737.1">
    <property type="nucleotide sequence ID" value="NZ_VLPK01000003.1"/>
</dbReference>
<protein>
    <submittedName>
        <fullName evidence="2">Uncharacterized protein</fullName>
    </submittedName>
</protein>
<dbReference type="Proteomes" id="UP000318733">
    <property type="component" value="Unassembled WGS sequence"/>
</dbReference>
<dbReference type="AlphaFoldDB" id="A0A556MIF7"/>
<feature type="transmembrane region" description="Helical" evidence="1">
    <location>
        <begin position="28"/>
        <end position="45"/>
    </location>
</feature>
<organism evidence="2 3">
    <name type="scientific">Mucilaginibacter corticis</name>
    <dbReference type="NCBI Taxonomy" id="2597670"/>
    <lineage>
        <taxon>Bacteria</taxon>
        <taxon>Pseudomonadati</taxon>
        <taxon>Bacteroidota</taxon>
        <taxon>Sphingobacteriia</taxon>
        <taxon>Sphingobacteriales</taxon>
        <taxon>Sphingobacteriaceae</taxon>
        <taxon>Mucilaginibacter</taxon>
    </lineage>
</organism>
<keyword evidence="1" id="KW-0472">Membrane</keyword>
<reference evidence="2 3" key="1">
    <citation type="submission" date="2019-07" db="EMBL/GenBank/DDBJ databases">
        <authorList>
            <person name="Huq M.A."/>
        </authorList>
    </citation>
    <scope>NUCLEOTIDE SEQUENCE [LARGE SCALE GENOMIC DNA]</scope>
    <source>
        <strain evidence="2 3">MAH-19</strain>
    </source>
</reference>